<name>A0A2I9DLW5_9DEIO</name>
<gene>
    <name evidence="2" type="ORF">DAERI_060241</name>
</gene>
<reference evidence="3" key="1">
    <citation type="submission" date="2018-01" db="EMBL/GenBank/DDBJ databases">
        <title>Draft Genome Sequence of the Radioresistant Bacterium Deinococcus aerius TR0125, Isolated from the Higher Atmosphere above Japan.</title>
        <authorList>
            <person name="Satoh K."/>
            <person name="Arai H."/>
            <person name="Sanzen T."/>
            <person name="Kawaguchi Y."/>
            <person name="Hayashi H."/>
            <person name="Yokobori S."/>
            <person name="Yamagishi A."/>
            <person name="Oono Y."/>
            <person name="Narumi I."/>
        </authorList>
    </citation>
    <scope>NUCLEOTIDE SEQUENCE [LARGE SCALE GENOMIC DNA]</scope>
    <source>
        <strain evidence="3">TR0125</strain>
    </source>
</reference>
<dbReference type="RefSeq" id="WP_103129373.1">
    <property type="nucleotide sequence ID" value="NZ_BFAG01000006.1"/>
</dbReference>
<proteinExistence type="predicted"/>
<feature type="chain" id="PRO_5014425095" description="DUF11 domain-containing protein" evidence="1">
    <location>
        <begin position="19"/>
        <end position="165"/>
    </location>
</feature>
<feature type="signal peptide" evidence="1">
    <location>
        <begin position="1"/>
        <end position="18"/>
    </location>
</feature>
<protein>
    <recommendedName>
        <fullName evidence="4">DUF11 domain-containing protein</fullName>
    </recommendedName>
</protein>
<keyword evidence="1" id="KW-0732">Signal</keyword>
<sequence length="165" mass="17419">MKPHLPILLLSLSAAALAQGASPLTLSLSQALVQAVTVAGKTTEKRIPDYVKARPGDVLAQTLTARNVSARPLTNVALRLPVPAGMVYLAPDGPMPEGVRTEYSVDGGKTFAPAPLKKKVTVTENGRAVTKEVEVQPNEYQAVRWTIAALPAGTGKTLGFRVQVK</sequence>
<evidence type="ECO:0000256" key="1">
    <source>
        <dbReference type="SAM" id="SignalP"/>
    </source>
</evidence>
<comment type="caution">
    <text evidence="2">The sequence shown here is derived from an EMBL/GenBank/DDBJ whole genome shotgun (WGS) entry which is preliminary data.</text>
</comment>
<dbReference type="Proteomes" id="UP000236569">
    <property type="component" value="Unassembled WGS sequence"/>
</dbReference>
<dbReference type="InterPro" id="IPR014468">
    <property type="entry name" value="UCP014979"/>
</dbReference>
<dbReference type="PIRSF" id="PIRSF014979">
    <property type="entry name" value="UCP014979"/>
    <property type="match status" value="1"/>
</dbReference>
<evidence type="ECO:0000313" key="3">
    <source>
        <dbReference type="Proteomes" id="UP000236569"/>
    </source>
</evidence>
<accession>A0A2I9DLW5</accession>
<organism evidence="2 3">
    <name type="scientific">Deinococcus aerius</name>
    <dbReference type="NCBI Taxonomy" id="200253"/>
    <lineage>
        <taxon>Bacteria</taxon>
        <taxon>Thermotogati</taxon>
        <taxon>Deinococcota</taxon>
        <taxon>Deinococci</taxon>
        <taxon>Deinococcales</taxon>
        <taxon>Deinococcaceae</taxon>
        <taxon>Deinococcus</taxon>
    </lineage>
</organism>
<dbReference type="AlphaFoldDB" id="A0A2I9DLW5"/>
<evidence type="ECO:0000313" key="2">
    <source>
        <dbReference type="EMBL" id="GBF05981.1"/>
    </source>
</evidence>
<dbReference type="EMBL" id="BFAG01000006">
    <property type="protein sequence ID" value="GBF05981.1"/>
    <property type="molecule type" value="Genomic_DNA"/>
</dbReference>
<keyword evidence="3" id="KW-1185">Reference proteome</keyword>
<evidence type="ECO:0008006" key="4">
    <source>
        <dbReference type="Google" id="ProtNLM"/>
    </source>
</evidence>
<dbReference type="OrthoDB" id="73823at2"/>